<name>A0ABQ8RRD2_FUSEQ</name>
<feature type="region of interest" description="Disordered" evidence="1">
    <location>
        <begin position="724"/>
        <end position="748"/>
    </location>
</feature>
<feature type="compositionally biased region" description="Basic and acidic residues" evidence="1">
    <location>
        <begin position="559"/>
        <end position="569"/>
    </location>
</feature>
<dbReference type="InterPro" id="IPR031348">
    <property type="entry name" value="PigL_N"/>
</dbReference>
<keyword evidence="4" id="KW-1185">Reference proteome</keyword>
<dbReference type="EMBL" id="JAOQBH010000001">
    <property type="protein sequence ID" value="KAJ4140806.1"/>
    <property type="molecule type" value="Genomic_DNA"/>
</dbReference>
<feature type="region of interest" description="Disordered" evidence="1">
    <location>
        <begin position="559"/>
        <end position="580"/>
    </location>
</feature>
<feature type="compositionally biased region" description="Polar residues" evidence="1">
    <location>
        <begin position="194"/>
        <end position="208"/>
    </location>
</feature>
<dbReference type="Proteomes" id="UP001152024">
    <property type="component" value="Unassembled WGS sequence"/>
</dbReference>
<feature type="compositionally biased region" description="Low complexity" evidence="1">
    <location>
        <begin position="466"/>
        <end position="486"/>
    </location>
</feature>
<feature type="domain" description="Azaphilone pigments biosynthesis cluster protein L N-terminal" evidence="2">
    <location>
        <begin position="3"/>
        <end position="137"/>
    </location>
</feature>
<evidence type="ECO:0000259" key="2">
    <source>
        <dbReference type="Pfam" id="PF17111"/>
    </source>
</evidence>
<protein>
    <recommendedName>
        <fullName evidence="2">Azaphilone pigments biosynthesis cluster protein L N-terminal domain-containing protein</fullName>
    </recommendedName>
</protein>
<feature type="region of interest" description="Disordered" evidence="1">
    <location>
        <begin position="466"/>
        <end position="547"/>
    </location>
</feature>
<evidence type="ECO:0000313" key="3">
    <source>
        <dbReference type="EMBL" id="KAJ4140806.1"/>
    </source>
</evidence>
<accession>A0ABQ8RRD2</accession>
<organism evidence="3 4">
    <name type="scientific">Fusarium equiseti</name>
    <name type="common">Fusarium scirpi</name>
    <dbReference type="NCBI Taxonomy" id="61235"/>
    <lineage>
        <taxon>Eukaryota</taxon>
        <taxon>Fungi</taxon>
        <taxon>Dikarya</taxon>
        <taxon>Ascomycota</taxon>
        <taxon>Pezizomycotina</taxon>
        <taxon>Sordariomycetes</taxon>
        <taxon>Hypocreomycetidae</taxon>
        <taxon>Hypocreales</taxon>
        <taxon>Nectriaceae</taxon>
        <taxon>Fusarium</taxon>
        <taxon>Fusarium incarnatum-equiseti species complex</taxon>
    </lineage>
</organism>
<comment type="caution">
    <text evidence="3">The sequence shown here is derived from an EMBL/GenBank/DDBJ whole genome shotgun (WGS) entry which is preliminary data.</text>
</comment>
<dbReference type="Pfam" id="PF17111">
    <property type="entry name" value="PigL_N"/>
    <property type="match status" value="1"/>
</dbReference>
<evidence type="ECO:0000256" key="1">
    <source>
        <dbReference type="SAM" id="MobiDB-lite"/>
    </source>
</evidence>
<evidence type="ECO:0000313" key="4">
    <source>
        <dbReference type="Proteomes" id="UP001152024"/>
    </source>
</evidence>
<feature type="compositionally biased region" description="Polar residues" evidence="1">
    <location>
        <begin position="517"/>
        <end position="545"/>
    </location>
</feature>
<feature type="region of interest" description="Disordered" evidence="1">
    <location>
        <begin position="187"/>
        <end position="209"/>
    </location>
</feature>
<gene>
    <name evidence="3" type="ORF">NW768_000007</name>
</gene>
<proteinExistence type="predicted"/>
<feature type="compositionally biased region" description="Basic and acidic residues" evidence="1">
    <location>
        <begin position="724"/>
        <end position="738"/>
    </location>
</feature>
<feature type="region of interest" description="Disordered" evidence="1">
    <location>
        <begin position="673"/>
        <end position="700"/>
    </location>
</feature>
<sequence>MILRGPIRRCNLLCQEFEKAIQEFVMKPMTGLRDWSDMEFTTGDINEFIDILIGYQATISVGLDTVNKQLAKLSHKALEEFKEKLREAVYTLDMNLERVDEQMNLNGRENQNAIALARNIELKEEREMINQCLRICQAVSSHIRSLADQEGPLEDRHPSESFPGSQSLLKAQILIDRTSSERQWLQQRAAHQPSRGTFTYTKSPSSRTRCADDALDHDVEITANSKSSAVLSYTSPTSSGSANSARPATSLSLKASADGTDEVVGALASRRVTPEDFEDACKCCIFWLFSPENFDRQACSSLKEEISHIITHMTDHHGLIRGNDPQNAFRKYLASCQTNNPLIKAKGVCEKCSSIYKWNDEDFMDSAHYGIVLCLRCWHIFNKKEMQHHMSGPLCPWNAEKSKHKKVCDLYTAFCSESYPPSTPPQHEREPRTVRWRRDVDQRMGLLVRPGQSSPVPQPTFSEAISLSDQESLPSPLEPSPSLGLSTAGESLEPLLSPNLDKPAYPDLPFPCGGDSATASLTTDGIFTSGENQKSNGHQVATPDTSIRHAEEAVEFEADKGNEADHSEKEEDNFAGNTNDVASIQSFDDDIQSSSSSYKRTPHTIAAERHIGALLAGHPGVNFVLEESIGIMPKDRLKRNIRRSLKLLYLRLREETQSNVHVLATQMFKGRNSRTRISQRTVEEGRATNPGSEEDAERPRYHKDRAFLDSWLSSLQCTEQIDEKPQDLHSLKETHDESDSSTGSGSNVSEQYQAVQVAEDFLISGTAFRAFLTHLTLSLLPVYLRQIMQLAAWGDIELIDTAFKISTSDRIKSSIESLTGSPWNWWPMAPPNIPLIRGHVRMNWKCVSHQ</sequence>
<reference evidence="3" key="1">
    <citation type="submission" date="2022-09" db="EMBL/GenBank/DDBJ databases">
        <title>Fusarium specimens isolated from Avocado Roots.</title>
        <authorList>
            <person name="Stajich J."/>
            <person name="Roper C."/>
            <person name="Heimlech-Rivalta G."/>
        </authorList>
    </citation>
    <scope>NUCLEOTIDE SEQUENCE</scope>
    <source>
        <strain evidence="3">CF00095</strain>
    </source>
</reference>